<comment type="subcellular location">
    <subcellularLocation>
        <location evidence="2">Cytoplasm</location>
    </subcellularLocation>
    <subcellularLocation>
        <location evidence="1">Peroxisome</location>
    </subcellularLocation>
</comment>
<name>A0A8S3V012_MYTED</name>
<evidence type="ECO:0000313" key="10">
    <source>
        <dbReference type="Proteomes" id="UP000683360"/>
    </source>
</evidence>
<dbReference type="SUPFAM" id="SSF48452">
    <property type="entry name" value="TPR-like"/>
    <property type="match status" value="1"/>
</dbReference>
<dbReference type="PANTHER" id="PTHR10130">
    <property type="entry name" value="PEROXISOMAL TARGETING SIGNAL 1 RECEPTOR PEX5"/>
    <property type="match status" value="1"/>
</dbReference>
<keyword evidence="10" id="KW-1185">Reference proteome</keyword>
<dbReference type="SMART" id="SM00028">
    <property type="entry name" value="TPR"/>
    <property type="match status" value="3"/>
</dbReference>
<dbReference type="GO" id="GO:0016560">
    <property type="term" value="P:protein import into peroxisome matrix, docking"/>
    <property type="evidence" value="ECO:0007669"/>
    <property type="project" value="TreeGrafter"/>
</dbReference>
<organism evidence="9 10">
    <name type="scientific">Mytilus edulis</name>
    <name type="common">Blue mussel</name>
    <dbReference type="NCBI Taxonomy" id="6550"/>
    <lineage>
        <taxon>Eukaryota</taxon>
        <taxon>Metazoa</taxon>
        <taxon>Spiralia</taxon>
        <taxon>Lophotrochozoa</taxon>
        <taxon>Mollusca</taxon>
        <taxon>Bivalvia</taxon>
        <taxon>Autobranchia</taxon>
        <taxon>Pteriomorphia</taxon>
        <taxon>Mytilida</taxon>
        <taxon>Mytiloidea</taxon>
        <taxon>Mytilidae</taxon>
        <taxon>Mytilinae</taxon>
        <taxon>Mytilus</taxon>
    </lineage>
</organism>
<dbReference type="EMBL" id="CAJPWZ010003075">
    <property type="protein sequence ID" value="CAG2251083.1"/>
    <property type="molecule type" value="Genomic_DNA"/>
</dbReference>
<gene>
    <name evidence="9" type="ORF">MEDL_62795</name>
</gene>
<dbReference type="GO" id="GO:0005829">
    <property type="term" value="C:cytosol"/>
    <property type="evidence" value="ECO:0007669"/>
    <property type="project" value="TreeGrafter"/>
</dbReference>
<feature type="repeat" description="TPR" evidence="8">
    <location>
        <begin position="214"/>
        <end position="247"/>
    </location>
</feature>
<sequence>MADNQSELAPVNTQTGTALFGHFEYKFEEENPLIDHENPFQAGLDKLQEGDIPNAVLLFEAAVQKNEQHAEAWQYLGTTQAENEQEPAAIAALKKCLELNSSNLTALMSLAVSYTNESLAGHACQTLKLWLKNNPKYSHMVPGEIAPTLAPSSFVSSTDHTEVQGLFIEAARMSPQEIDADVQNGLGVLFNLSGEYDKAVDCFSAALQVRPNDALLWNKLGATLANGNRSDEAVEAYHHALHISPGKQLNIFLTALNMQRKSHGLKDPQLVMSKNIWGTLRMAVSLMGRPDLYEVCDRNDLDSLNREFSMES</sequence>
<dbReference type="Pfam" id="PF13432">
    <property type="entry name" value="TPR_16"/>
    <property type="match status" value="1"/>
</dbReference>
<evidence type="ECO:0000256" key="7">
    <source>
        <dbReference type="ARBA" id="ARBA00023140"/>
    </source>
</evidence>
<dbReference type="PROSITE" id="PS50005">
    <property type="entry name" value="TPR"/>
    <property type="match status" value="3"/>
</dbReference>
<feature type="repeat" description="TPR" evidence="8">
    <location>
        <begin position="180"/>
        <end position="213"/>
    </location>
</feature>
<dbReference type="Pfam" id="PF00515">
    <property type="entry name" value="TPR_1"/>
    <property type="match status" value="1"/>
</dbReference>
<dbReference type="GO" id="GO:0005778">
    <property type="term" value="C:peroxisomal membrane"/>
    <property type="evidence" value="ECO:0007669"/>
    <property type="project" value="TreeGrafter"/>
</dbReference>
<dbReference type="GO" id="GO:0005052">
    <property type="term" value="F:peroxisome matrix targeting signal-1 binding"/>
    <property type="evidence" value="ECO:0007669"/>
    <property type="project" value="TreeGrafter"/>
</dbReference>
<dbReference type="PROSITE" id="PS50293">
    <property type="entry name" value="TPR_REGION"/>
    <property type="match status" value="1"/>
</dbReference>
<comment type="similarity">
    <text evidence="3">Belongs to the peroxisomal targeting signal receptor family.</text>
</comment>
<protein>
    <submittedName>
        <fullName evidence="9">PEX5</fullName>
    </submittedName>
</protein>
<evidence type="ECO:0000256" key="6">
    <source>
        <dbReference type="ARBA" id="ARBA00022803"/>
    </source>
</evidence>
<evidence type="ECO:0000256" key="4">
    <source>
        <dbReference type="ARBA" id="ARBA00022490"/>
    </source>
</evidence>
<dbReference type="PANTHER" id="PTHR10130:SF0">
    <property type="entry name" value="GH08708P"/>
    <property type="match status" value="1"/>
</dbReference>
<evidence type="ECO:0000256" key="1">
    <source>
        <dbReference type="ARBA" id="ARBA00004275"/>
    </source>
</evidence>
<dbReference type="AlphaFoldDB" id="A0A8S3V012"/>
<dbReference type="InterPro" id="IPR024111">
    <property type="entry name" value="PEX5/PEX5L"/>
</dbReference>
<feature type="repeat" description="TPR" evidence="8">
    <location>
        <begin position="70"/>
        <end position="103"/>
    </location>
</feature>
<keyword evidence="7" id="KW-0576">Peroxisome</keyword>
<evidence type="ECO:0000256" key="5">
    <source>
        <dbReference type="ARBA" id="ARBA00022737"/>
    </source>
</evidence>
<evidence type="ECO:0000256" key="8">
    <source>
        <dbReference type="PROSITE-ProRule" id="PRU00339"/>
    </source>
</evidence>
<evidence type="ECO:0000256" key="2">
    <source>
        <dbReference type="ARBA" id="ARBA00004496"/>
    </source>
</evidence>
<keyword evidence="6 8" id="KW-0802">TPR repeat</keyword>
<comment type="caution">
    <text evidence="9">The sequence shown here is derived from an EMBL/GenBank/DDBJ whole genome shotgun (WGS) entry which is preliminary data.</text>
</comment>
<keyword evidence="4" id="KW-0963">Cytoplasm</keyword>
<evidence type="ECO:0000313" key="9">
    <source>
        <dbReference type="EMBL" id="CAG2251083.1"/>
    </source>
</evidence>
<proteinExistence type="inferred from homology"/>
<dbReference type="InterPro" id="IPR011990">
    <property type="entry name" value="TPR-like_helical_dom_sf"/>
</dbReference>
<reference evidence="9" key="1">
    <citation type="submission" date="2021-03" db="EMBL/GenBank/DDBJ databases">
        <authorList>
            <person name="Bekaert M."/>
        </authorList>
    </citation>
    <scope>NUCLEOTIDE SEQUENCE</scope>
</reference>
<dbReference type="Gene3D" id="1.25.40.10">
    <property type="entry name" value="Tetratricopeptide repeat domain"/>
    <property type="match status" value="1"/>
</dbReference>
<dbReference type="InterPro" id="IPR019734">
    <property type="entry name" value="TPR_rpt"/>
</dbReference>
<evidence type="ECO:0000256" key="3">
    <source>
        <dbReference type="ARBA" id="ARBA00005348"/>
    </source>
</evidence>
<accession>A0A8S3V012</accession>
<dbReference type="Proteomes" id="UP000683360">
    <property type="component" value="Unassembled WGS sequence"/>
</dbReference>
<keyword evidence="5" id="KW-0677">Repeat</keyword>
<dbReference type="OrthoDB" id="10006023at2759"/>